<reference evidence="2 3" key="1">
    <citation type="journal article" date="2019" name="Sci. Rep.">
        <title>Orb-weaving spider Araneus ventricosus genome elucidates the spidroin gene catalogue.</title>
        <authorList>
            <person name="Kono N."/>
            <person name="Nakamura H."/>
            <person name="Ohtoshi R."/>
            <person name="Moran D.A.P."/>
            <person name="Shinohara A."/>
            <person name="Yoshida Y."/>
            <person name="Fujiwara M."/>
            <person name="Mori M."/>
            <person name="Tomita M."/>
            <person name="Arakawa K."/>
        </authorList>
    </citation>
    <scope>NUCLEOTIDE SEQUENCE [LARGE SCALE GENOMIC DNA]</scope>
</reference>
<protein>
    <submittedName>
        <fullName evidence="2">Uncharacterized protein</fullName>
    </submittedName>
</protein>
<feature type="region of interest" description="Disordered" evidence="1">
    <location>
        <begin position="1"/>
        <end position="23"/>
    </location>
</feature>
<dbReference type="Proteomes" id="UP000499080">
    <property type="component" value="Unassembled WGS sequence"/>
</dbReference>
<gene>
    <name evidence="2" type="ORF">AVEN_195672_1</name>
</gene>
<evidence type="ECO:0000256" key="1">
    <source>
        <dbReference type="SAM" id="MobiDB-lite"/>
    </source>
</evidence>
<accession>A0A4Y2B8L2</accession>
<evidence type="ECO:0000313" key="3">
    <source>
        <dbReference type="Proteomes" id="UP000499080"/>
    </source>
</evidence>
<comment type="caution">
    <text evidence="2">The sequence shown here is derived from an EMBL/GenBank/DDBJ whole genome shotgun (WGS) entry which is preliminary data.</text>
</comment>
<name>A0A4Y2B8L2_ARAVE</name>
<dbReference type="EMBL" id="BGPR01000061">
    <property type="protein sequence ID" value="GBL88692.1"/>
    <property type="molecule type" value="Genomic_DNA"/>
</dbReference>
<sequence length="84" mass="9428">MRHELDSSDLGDHLPHHPTPFYNHPLKRTEIGCVARKNWRSQNLPSKEAKRLRPAFVAGKGKFLDRLALCERVNKGVISPSSGG</sequence>
<evidence type="ECO:0000313" key="2">
    <source>
        <dbReference type="EMBL" id="GBL88692.1"/>
    </source>
</evidence>
<dbReference type="AlphaFoldDB" id="A0A4Y2B8L2"/>
<proteinExistence type="predicted"/>
<keyword evidence="3" id="KW-1185">Reference proteome</keyword>
<organism evidence="2 3">
    <name type="scientific">Araneus ventricosus</name>
    <name type="common">Orbweaver spider</name>
    <name type="synonym">Epeira ventricosa</name>
    <dbReference type="NCBI Taxonomy" id="182803"/>
    <lineage>
        <taxon>Eukaryota</taxon>
        <taxon>Metazoa</taxon>
        <taxon>Ecdysozoa</taxon>
        <taxon>Arthropoda</taxon>
        <taxon>Chelicerata</taxon>
        <taxon>Arachnida</taxon>
        <taxon>Araneae</taxon>
        <taxon>Araneomorphae</taxon>
        <taxon>Entelegynae</taxon>
        <taxon>Araneoidea</taxon>
        <taxon>Araneidae</taxon>
        <taxon>Araneus</taxon>
    </lineage>
</organism>
<feature type="compositionally biased region" description="Basic and acidic residues" evidence="1">
    <location>
        <begin position="1"/>
        <end position="15"/>
    </location>
</feature>